<sequence>MMSFTNYLFRIVVLRTALCCLPTKLPGTTPTTTVALPMEGSSVPFVSTVVEDDVLNITLNYGGPVFKPFTVLLLRELLNGSRVVATTTVCDDRPSFMIMGLQASRWYGLSVLTTFQRPKGRLRSMADYRAFDTPQSVNRSGRQKSKAVSLQVQVTLFNDLIEYKLYSRLAEHFPTLLELRPSCPLPGLPKRVYLDTDQNTVTINVTGLEDPDGLEVIGALLSQDENLNMTCQQLCWSASIESNSVVYKYDEDCQLLRPTVVSDGASGNGIYTNVEQQAVSTSGSDVESSGIETTESLPGELTQPSESQHTETSEVEPTVPSVAESTIPSGGEPSISGQTESSGTEPMEVPEPETIQPSVAESSTPSGGEQMESSETVPLLSSTSEHMEFTETEPTELPGIATIEPSESESTVSSGAELTPLASEQTESSGSETLEPPETGSTVPSGDTPTESSAIEVTVASTGEPTESSAVAPSQFAGVETTESSGNEPTESSGEPIGELTQSTEVELSDSTYPDYAELTEKQTVELESAETVQSEPATTSQPDDGASVVALSTLLMLAICLFWQGALVDNVQSLMNGEIYLEERKFSQRLMR</sequence>
<feature type="compositionally biased region" description="Polar residues" evidence="1">
    <location>
        <begin position="481"/>
        <end position="493"/>
    </location>
</feature>
<protein>
    <submittedName>
        <fullName evidence="3">Uncharacterized protein</fullName>
    </submittedName>
</protein>
<accession>A0A085N5V4</accession>
<dbReference type="Proteomes" id="UP000030758">
    <property type="component" value="Unassembled WGS sequence"/>
</dbReference>
<keyword evidence="2" id="KW-0732">Signal</keyword>
<name>A0A085N5V4_9BILA</name>
<feature type="compositionally biased region" description="Polar residues" evidence="1">
    <location>
        <begin position="335"/>
        <end position="344"/>
    </location>
</feature>
<evidence type="ECO:0000313" key="3">
    <source>
        <dbReference type="EMBL" id="KFD64850.1"/>
    </source>
</evidence>
<proteinExistence type="predicted"/>
<dbReference type="EMBL" id="KL367549">
    <property type="protein sequence ID" value="KFD64850.1"/>
    <property type="molecule type" value="Genomic_DNA"/>
</dbReference>
<feature type="region of interest" description="Disordered" evidence="1">
    <location>
        <begin position="276"/>
        <end position="512"/>
    </location>
</feature>
<evidence type="ECO:0000256" key="2">
    <source>
        <dbReference type="SAM" id="SignalP"/>
    </source>
</evidence>
<dbReference type="AlphaFoldDB" id="A0A085N5V4"/>
<feature type="compositionally biased region" description="Polar residues" evidence="1">
    <location>
        <begin position="355"/>
        <end position="384"/>
    </location>
</feature>
<feature type="compositionally biased region" description="Polar residues" evidence="1">
    <location>
        <begin position="439"/>
        <end position="472"/>
    </location>
</feature>
<feature type="signal peptide" evidence="2">
    <location>
        <begin position="1"/>
        <end position="19"/>
    </location>
</feature>
<feature type="chain" id="PRO_5001795664" evidence="2">
    <location>
        <begin position="20"/>
        <end position="593"/>
    </location>
</feature>
<organism evidence="3">
    <name type="scientific">Trichuris suis</name>
    <name type="common">pig whipworm</name>
    <dbReference type="NCBI Taxonomy" id="68888"/>
    <lineage>
        <taxon>Eukaryota</taxon>
        <taxon>Metazoa</taxon>
        <taxon>Ecdysozoa</taxon>
        <taxon>Nematoda</taxon>
        <taxon>Enoplea</taxon>
        <taxon>Dorylaimia</taxon>
        <taxon>Trichinellida</taxon>
        <taxon>Trichuridae</taxon>
        <taxon>Trichuris</taxon>
    </lineage>
</organism>
<evidence type="ECO:0000256" key="1">
    <source>
        <dbReference type="SAM" id="MobiDB-lite"/>
    </source>
</evidence>
<feature type="compositionally biased region" description="Polar residues" evidence="1">
    <location>
        <begin position="500"/>
        <end position="512"/>
    </location>
</feature>
<feature type="compositionally biased region" description="Polar residues" evidence="1">
    <location>
        <begin position="408"/>
        <end position="432"/>
    </location>
</feature>
<feature type="compositionally biased region" description="Polar residues" evidence="1">
    <location>
        <begin position="276"/>
        <end position="307"/>
    </location>
</feature>
<reference evidence="3" key="1">
    <citation type="journal article" date="2014" name="Nat. Genet.">
        <title>Genome and transcriptome of the porcine whipworm Trichuris suis.</title>
        <authorList>
            <person name="Jex A.R."/>
            <person name="Nejsum P."/>
            <person name="Schwarz E.M."/>
            <person name="Hu L."/>
            <person name="Young N.D."/>
            <person name="Hall R.S."/>
            <person name="Korhonen P.K."/>
            <person name="Liao S."/>
            <person name="Thamsborg S."/>
            <person name="Xia J."/>
            <person name="Xu P."/>
            <person name="Wang S."/>
            <person name="Scheerlinck J.P."/>
            <person name="Hofmann A."/>
            <person name="Sternberg P.W."/>
            <person name="Wang J."/>
            <person name="Gasser R.B."/>
        </authorList>
    </citation>
    <scope>NUCLEOTIDE SEQUENCE [LARGE SCALE GENOMIC DNA]</scope>
    <source>
        <strain evidence="3">DCEP-RM93F</strain>
    </source>
</reference>
<gene>
    <name evidence="3" type="ORF">M514_01665</name>
</gene>